<feature type="domain" description="Bacteriophage Mu GpT" evidence="1">
    <location>
        <begin position="9"/>
        <end position="296"/>
    </location>
</feature>
<protein>
    <recommendedName>
        <fullName evidence="1">Bacteriophage Mu GpT domain-containing protein</fullName>
    </recommendedName>
</protein>
<organism evidence="2">
    <name type="scientific">Desulfobacca acetoxidans</name>
    <dbReference type="NCBI Taxonomy" id="60893"/>
    <lineage>
        <taxon>Bacteria</taxon>
        <taxon>Pseudomonadati</taxon>
        <taxon>Thermodesulfobacteriota</taxon>
        <taxon>Desulfobaccia</taxon>
        <taxon>Desulfobaccales</taxon>
        <taxon>Desulfobaccaceae</taxon>
        <taxon>Desulfobacca</taxon>
    </lineage>
</organism>
<dbReference type="AlphaFoldDB" id="A0A7C5AKV0"/>
<accession>A0A7C5AKV0</accession>
<name>A0A7C5AKV0_9BACT</name>
<evidence type="ECO:0000313" key="2">
    <source>
        <dbReference type="EMBL" id="HGZ10713.1"/>
    </source>
</evidence>
<evidence type="ECO:0000259" key="1">
    <source>
        <dbReference type="Pfam" id="PF10124"/>
    </source>
</evidence>
<dbReference type="Pfam" id="PF10124">
    <property type="entry name" value="Mu-like_gpT"/>
    <property type="match status" value="1"/>
</dbReference>
<reference evidence="2" key="1">
    <citation type="journal article" date="2020" name="mSystems">
        <title>Genome- and Community-Level Interaction Insights into Carbon Utilization and Element Cycling Functions of Hydrothermarchaeota in Hydrothermal Sediment.</title>
        <authorList>
            <person name="Zhou Z."/>
            <person name="Liu Y."/>
            <person name="Xu W."/>
            <person name="Pan J."/>
            <person name="Luo Z.H."/>
            <person name="Li M."/>
        </authorList>
    </citation>
    <scope>NUCLEOTIDE SEQUENCE [LARGE SCALE GENOMIC DNA]</scope>
    <source>
        <strain evidence="2">SpSt-853</strain>
    </source>
</reference>
<proteinExistence type="predicted"/>
<gene>
    <name evidence="2" type="ORF">ENW48_00665</name>
</gene>
<comment type="caution">
    <text evidence="2">The sequence shown here is derived from an EMBL/GenBank/DDBJ whole genome shotgun (WGS) entry which is preliminary data.</text>
</comment>
<dbReference type="EMBL" id="DTKJ01000007">
    <property type="protein sequence ID" value="HGZ10713.1"/>
    <property type="molecule type" value="Genomic_DNA"/>
</dbReference>
<dbReference type="InterPro" id="IPR018774">
    <property type="entry name" value="Phage_Mu_GpT"/>
</dbReference>
<sequence length="298" mass="33387">MIVNANVLANVYTAFSAVFNKAYQETETWYNKVAMTVPAKTRIMDYKFLLDFPTVREWIGDRQINSLEPKAYQVETKDWEATIEIERNDVEDEQLGLYNPIIAAMAEEAKRHPERLIAELLKNGTTSVCYDGQPFFSASHPVGSGTASNYDNGGGTPWYLMDQTRAIKPFIFQLRRGVQLIRMDRPDDEHVFMHKKFRYGVDYRGAAAYGLWQLAYCSSQELNATNYASARAAMMSLTNAEGKPLGIRPNLLVVPPALEGKAREILNAQFVIGSSTAGGSKSNIWVNSAELLVVPELI</sequence>